<gene>
    <name evidence="2" type="ORF">SNEC2469_LOCUS22507</name>
</gene>
<accession>A0A812Y8S0</accession>
<organism evidence="2 3">
    <name type="scientific">Symbiodinium necroappetens</name>
    <dbReference type="NCBI Taxonomy" id="1628268"/>
    <lineage>
        <taxon>Eukaryota</taxon>
        <taxon>Sar</taxon>
        <taxon>Alveolata</taxon>
        <taxon>Dinophyceae</taxon>
        <taxon>Suessiales</taxon>
        <taxon>Symbiodiniaceae</taxon>
        <taxon>Symbiodinium</taxon>
    </lineage>
</organism>
<dbReference type="EMBL" id="CAJNJA010040941">
    <property type="protein sequence ID" value="CAE7770632.1"/>
    <property type="molecule type" value="Genomic_DNA"/>
</dbReference>
<sequence>MRLGSQEDFASDDLDFVTPWSLLQTVREVPQDSLTIASYDPPSPSYVPSEEREHAFSDDGERAWYSPVAAEPEPKDCRVDMEPGRSSVEEPHVTDPLPSDQLGEQLRQQAFLDVVKRRFQSVPQVGIRECIQTLEPEVPAPSDASAVSWKVATRLKRIKIPLGDDELRAGALKRLKVLVLLDPEGTQLGLSLLQKTLALKDDDDIRQSLSDAFRGKASTTLQKRALSLQALAAKHLEMHEGSPWRMTEDQLYAILCAFRAEGAKPSTANHILEALRFFDGVCKLLYTSLDSVISSRSRGVARELYLQKAPLRQRDPLRSEQVQGLEKLMMSGIEDWLKVILGLILFCVHACCRWSDSQRIKSLQVLGEGPGAILFAQALGSKTSLTAEAQTRFLPYTAVARGVADVPWADEWLAARSRENLDFQVGCVPTWLVSRSRWGSVPMSTDEAGDFLQDLLARAGTGADANMSIGTHSCKATLLTWTTWSPIVTFSPKEQRHLGHHLKRGQSTLTYSREYFVTLCGKVLGMYRTIRSGRFNPDESPSQRAVAIADGYDREASGEISPDPQAVFGGGPGSAADRRLNDTEPFGDSDDGSASAESCVEKPDGARKPPSGGRLPFEAEDDRELRIHRLSGIVHRVREGNVLICGRQVNERYRAFSANDEDEPEVCQQCARGLT</sequence>
<keyword evidence="3" id="KW-1185">Reference proteome</keyword>
<feature type="region of interest" description="Disordered" evidence="1">
    <location>
        <begin position="31"/>
        <end position="76"/>
    </location>
</feature>
<dbReference type="AlphaFoldDB" id="A0A812Y8S0"/>
<reference evidence="2" key="1">
    <citation type="submission" date="2021-02" db="EMBL/GenBank/DDBJ databases">
        <authorList>
            <person name="Dougan E. K."/>
            <person name="Rhodes N."/>
            <person name="Thang M."/>
            <person name="Chan C."/>
        </authorList>
    </citation>
    <scope>NUCLEOTIDE SEQUENCE</scope>
</reference>
<evidence type="ECO:0000256" key="1">
    <source>
        <dbReference type="SAM" id="MobiDB-lite"/>
    </source>
</evidence>
<protein>
    <submittedName>
        <fullName evidence="2">Uncharacterized protein</fullName>
    </submittedName>
</protein>
<evidence type="ECO:0000313" key="3">
    <source>
        <dbReference type="Proteomes" id="UP000601435"/>
    </source>
</evidence>
<dbReference type="Proteomes" id="UP000601435">
    <property type="component" value="Unassembled WGS sequence"/>
</dbReference>
<evidence type="ECO:0000313" key="2">
    <source>
        <dbReference type="EMBL" id="CAE7770632.1"/>
    </source>
</evidence>
<name>A0A812Y8S0_9DINO</name>
<proteinExistence type="predicted"/>
<dbReference type="OrthoDB" id="445996at2759"/>
<comment type="caution">
    <text evidence="2">The sequence shown here is derived from an EMBL/GenBank/DDBJ whole genome shotgun (WGS) entry which is preliminary data.</text>
</comment>
<feature type="region of interest" description="Disordered" evidence="1">
    <location>
        <begin position="553"/>
        <end position="620"/>
    </location>
</feature>
<feature type="compositionally biased region" description="Basic and acidic residues" evidence="1">
    <location>
        <begin position="49"/>
        <end position="62"/>
    </location>
</feature>